<gene>
    <name evidence="1" type="ORF">GCM10025874_31850</name>
</gene>
<proteinExistence type="predicted"/>
<name>A0AA37UW11_9MICO</name>
<sequence length="87" mass="9396">MSTKVGAVPGMLAVINEYQSKASGADIAFKMGEKARRGGTLGKAKLGYLNVIDSSEGRQIRTVGLDPIGPLRQARVRALRHRQLHPQ</sequence>
<organism evidence="1 2">
    <name type="scientific">Arenivirga flava</name>
    <dbReference type="NCBI Taxonomy" id="1930060"/>
    <lineage>
        <taxon>Bacteria</taxon>
        <taxon>Bacillati</taxon>
        <taxon>Actinomycetota</taxon>
        <taxon>Actinomycetes</taxon>
        <taxon>Micrococcales</taxon>
        <taxon>Microbacteriaceae</taxon>
        <taxon>Arenivirga</taxon>
    </lineage>
</organism>
<protein>
    <submittedName>
        <fullName evidence="1">Uncharacterized protein</fullName>
    </submittedName>
</protein>
<evidence type="ECO:0000313" key="1">
    <source>
        <dbReference type="EMBL" id="GMA29932.1"/>
    </source>
</evidence>
<accession>A0AA37UW11</accession>
<reference evidence="1 2" key="1">
    <citation type="journal article" date="2014" name="Int. J. Syst. Evol. Microbiol.">
        <title>Complete genome sequence of Corynebacterium casei LMG S-19264T (=DSM 44701T), isolated from a smear-ripened cheese.</title>
        <authorList>
            <consortium name="US DOE Joint Genome Institute (JGI-PGF)"/>
            <person name="Walter F."/>
            <person name="Albersmeier A."/>
            <person name="Kalinowski J."/>
            <person name="Ruckert C."/>
        </authorList>
    </citation>
    <scope>NUCLEOTIDE SEQUENCE [LARGE SCALE GENOMIC DNA]</scope>
    <source>
        <strain evidence="1 2">NBRC 112289</strain>
    </source>
</reference>
<dbReference type="EMBL" id="BSUL01000001">
    <property type="protein sequence ID" value="GMA29932.1"/>
    <property type="molecule type" value="Genomic_DNA"/>
</dbReference>
<dbReference type="AlphaFoldDB" id="A0AA37UW11"/>
<dbReference type="Proteomes" id="UP001157160">
    <property type="component" value="Unassembled WGS sequence"/>
</dbReference>
<evidence type="ECO:0000313" key="2">
    <source>
        <dbReference type="Proteomes" id="UP001157160"/>
    </source>
</evidence>
<keyword evidence="2" id="KW-1185">Reference proteome</keyword>
<comment type="caution">
    <text evidence="1">The sequence shown here is derived from an EMBL/GenBank/DDBJ whole genome shotgun (WGS) entry which is preliminary data.</text>
</comment>